<evidence type="ECO:0000259" key="9">
    <source>
        <dbReference type="Pfam" id="PF01299"/>
    </source>
</evidence>
<accession>A0ABD2P2E1</accession>
<evidence type="ECO:0000256" key="8">
    <source>
        <dbReference type="SAM" id="Phobius"/>
    </source>
</evidence>
<dbReference type="AlphaFoldDB" id="A0ABD2P2E1"/>
<evidence type="ECO:0000256" key="7">
    <source>
        <dbReference type="ARBA" id="ARBA00023180"/>
    </source>
</evidence>
<dbReference type="PANTHER" id="PTHR11506">
    <property type="entry name" value="LYSOSOME-ASSOCIATED MEMBRANE GLYCOPROTEIN"/>
    <property type="match status" value="1"/>
</dbReference>
<evidence type="ECO:0000256" key="4">
    <source>
        <dbReference type="ARBA" id="ARBA00022753"/>
    </source>
</evidence>
<evidence type="ECO:0000256" key="1">
    <source>
        <dbReference type="ARBA" id="ARBA00004530"/>
    </source>
</evidence>
<dbReference type="GO" id="GO:0010008">
    <property type="term" value="C:endosome membrane"/>
    <property type="evidence" value="ECO:0007669"/>
    <property type="project" value="UniProtKB-SubCell"/>
</dbReference>
<evidence type="ECO:0000256" key="2">
    <source>
        <dbReference type="ARBA" id="ARBA00022692"/>
    </source>
</evidence>
<comment type="caution">
    <text evidence="10">The sequence shown here is derived from an EMBL/GenBank/DDBJ whole genome shotgun (WGS) entry which is preliminary data.</text>
</comment>
<keyword evidence="3" id="KW-0732">Signal</keyword>
<dbReference type="Gene3D" id="2.40.160.110">
    <property type="match status" value="1"/>
</dbReference>
<dbReference type="InterPro" id="IPR002000">
    <property type="entry name" value="Lysosome-assoc_membr_glycop"/>
</dbReference>
<gene>
    <name evidence="10" type="ORF">HHI36_019183</name>
</gene>
<keyword evidence="11" id="KW-1185">Reference proteome</keyword>
<keyword evidence="6 8" id="KW-0472">Membrane</keyword>
<organism evidence="10 11">
    <name type="scientific">Cryptolaemus montrouzieri</name>
    <dbReference type="NCBI Taxonomy" id="559131"/>
    <lineage>
        <taxon>Eukaryota</taxon>
        <taxon>Metazoa</taxon>
        <taxon>Ecdysozoa</taxon>
        <taxon>Arthropoda</taxon>
        <taxon>Hexapoda</taxon>
        <taxon>Insecta</taxon>
        <taxon>Pterygota</taxon>
        <taxon>Neoptera</taxon>
        <taxon>Endopterygota</taxon>
        <taxon>Coleoptera</taxon>
        <taxon>Polyphaga</taxon>
        <taxon>Cucujiformia</taxon>
        <taxon>Coccinelloidea</taxon>
        <taxon>Coccinellidae</taxon>
        <taxon>Scymninae</taxon>
        <taxon>Scymnini</taxon>
        <taxon>Cryptolaemus</taxon>
    </lineage>
</organism>
<keyword evidence="5 8" id="KW-1133">Transmembrane helix</keyword>
<comment type="subcellular location">
    <subcellularLocation>
        <location evidence="1">Endosome membrane</location>
        <topology evidence="1">Single-pass type I membrane protein</topology>
    </subcellularLocation>
</comment>
<dbReference type="Pfam" id="PF01299">
    <property type="entry name" value="Lamp2-like_luminal"/>
    <property type="match status" value="1"/>
</dbReference>
<sequence>MFLSNLVTFLNNIVISITLAVTASALLLPNQATDPPHKFKQISSTQTPSSKSVDTSIEGKDGIATYRFINSNAGTTCILLRTDAVVEVKFKLHNLEEQADSFIPEKALVDGMCNREDNSYMRLSWTGYSLVISFAKTPGGELWYIDNVELTVSPDLPQLKGIKFHGNAIKLYHKTMLIPTPVGKSYSCEELDIDLETDRENRAPADLRGSLLLRALQLQPFMYKSEQFESAIECGQNLSETKQVDVYEQKY</sequence>
<dbReference type="InterPro" id="IPR048528">
    <property type="entry name" value="Lamp2-like_luminal"/>
</dbReference>
<reference evidence="10 11" key="1">
    <citation type="journal article" date="2021" name="BMC Biol.">
        <title>Horizontally acquired antibacterial genes associated with adaptive radiation of ladybird beetles.</title>
        <authorList>
            <person name="Li H.S."/>
            <person name="Tang X.F."/>
            <person name="Huang Y.H."/>
            <person name="Xu Z.Y."/>
            <person name="Chen M.L."/>
            <person name="Du X.Y."/>
            <person name="Qiu B.Y."/>
            <person name="Chen P.T."/>
            <person name="Zhang W."/>
            <person name="Slipinski A."/>
            <person name="Escalona H.E."/>
            <person name="Waterhouse R.M."/>
            <person name="Zwick A."/>
            <person name="Pang H."/>
        </authorList>
    </citation>
    <scope>NUCLEOTIDE SEQUENCE [LARGE SCALE GENOMIC DNA]</scope>
    <source>
        <strain evidence="10">SYSU2018</strain>
    </source>
</reference>
<name>A0ABD2P2E1_9CUCU</name>
<evidence type="ECO:0000313" key="11">
    <source>
        <dbReference type="Proteomes" id="UP001516400"/>
    </source>
</evidence>
<evidence type="ECO:0000256" key="6">
    <source>
        <dbReference type="ARBA" id="ARBA00023136"/>
    </source>
</evidence>
<feature type="transmembrane region" description="Helical" evidence="8">
    <location>
        <begin position="6"/>
        <end position="28"/>
    </location>
</feature>
<keyword evidence="2 8" id="KW-0812">Transmembrane</keyword>
<dbReference type="EMBL" id="JABFTP020000165">
    <property type="protein sequence ID" value="KAL3285059.1"/>
    <property type="molecule type" value="Genomic_DNA"/>
</dbReference>
<proteinExistence type="predicted"/>
<protein>
    <recommendedName>
        <fullName evidence="9">Lysosome-associated membrane glycoprotein 2-like luminal domain-containing protein</fullName>
    </recommendedName>
</protein>
<dbReference type="Proteomes" id="UP001516400">
    <property type="component" value="Unassembled WGS sequence"/>
</dbReference>
<keyword evidence="4" id="KW-0967">Endosome</keyword>
<evidence type="ECO:0000256" key="5">
    <source>
        <dbReference type="ARBA" id="ARBA00022989"/>
    </source>
</evidence>
<evidence type="ECO:0000256" key="3">
    <source>
        <dbReference type="ARBA" id="ARBA00022729"/>
    </source>
</evidence>
<keyword evidence="7" id="KW-0325">Glycoprotein</keyword>
<feature type="domain" description="Lysosome-associated membrane glycoprotein 2-like luminal" evidence="9">
    <location>
        <begin position="65"/>
        <end position="190"/>
    </location>
</feature>
<dbReference type="PANTHER" id="PTHR11506:SF40">
    <property type="entry name" value="LYSOSOME-ASSOCIATED MEMBRANE GLYCOPROTEIN 5"/>
    <property type="match status" value="1"/>
</dbReference>
<evidence type="ECO:0000313" key="10">
    <source>
        <dbReference type="EMBL" id="KAL3285059.1"/>
    </source>
</evidence>